<dbReference type="PANTHER" id="PTHR10061:SF0">
    <property type="entry name" value="S-FORMYLGLUTATHIONE HYDROLASE"/>
    <property type="match status" value="1"/>
</dbReference>
<sequence length="158" mass="16646">MDCDGLPCNEEDTGTCDPMAVQPVVSASSAVDLPATVGLHVSSGVLVFCVDLLRWVLLRLLGYIDENFIVKSGAQRVASSEGGALIAPDTSPRGLNVEGVSDSWDFGVGMTHVSLRVVERTVFVLALSLTSKCYLGYESVTFDGISSTAQDLQSSAVD</sequence>
<dbReference type="Proteomes" id="UP001291926">
    <property type="component" value="Unassembled WGS sequence"/>
</dbReference>
<dbReference type="EMBL" id="JAYDYQ010002688">
    <property type="protein sequence ID" value="KAK4476426.1"/>
    <property type="molecule type" value="Genomic_DNA"/>
</dbReference>
<gene>
    <name evidence="1" type="ORF">RD792_015579</name>
</gene>
<dbReference type="Gene3D" id="3.40.50.1820">
    <property type="entry name" value="alpha/beta hydrolase"/>
    <property type="match status" value="1"/>
</dbReference>
<accession>A0ABR0CIV3</accession>
<dbReference type="InterPro" id="IPR014186">
    <property type="entry name" value="S-formylglutathione_hydrol"/>
</dbReference>
<keyword evidence="2" id="KW-1185">Reference proteome</keyword>
<organism evidence="1 2">
    <name type="scientific">Penstemon davidsonii</name>
    <dbReference type="NCBI Taxonomy" id="160366"/>
    <lineage>
        <taxon>Eukaryota</taxon>
        <taxon>Viridiplantae</taxon>
        <taxon>Streptophyta</taxon>
        <taxon>Embryophyta</taxon>
        <taxon>Tracheophyta</taxon>
        <taxon>Spermatophyta</taxon>
        <taxon>Magnoliopsida</taxon>
        <taxon>eudicotyledons</taxon>
        <taxon>Gunneridae</taxon>
        <taxon>Pentapetalae</taxon>
        <taxon>asterids</taxon>
        <taxon>lamiids</taxon>
        <taxon>Lamiales</taxon>
        <taxon>Plantaginaceae</taxon>
        <taxon>Cheloneae</taxon>
        <taxon>Penstemon</taxon>
    </lineage>
</organism>
<evidence type="ECO:0000313" key="2">
    <source>
        <dbReference type="Proteomes" id="UP001291926"/>
    </source>
</evidence>
<proteinExistence type="predicted"/>
<dbReference type="InterPro" id="IPR029058">
    <property type="entry name" value="AB_hydrolase_fold"/>
</dbReference>
<name>A0ABR0CIV3_9LAMI</name>
<protein>
    <submittedName>
        <fullName evidence="1">Uncharacterized protein</fullName>
    </submittedName>
</protein>
<reference evidence="1 2" key="1">
    <citation type="journal article" date="2023" name="bioRxiv">
        <title>Genome report: Whole genome sequence and annotation of Penstemon davidsonii.</title>
        <authorList>
            <person name="Ostevik K.L."/>
            <person name="Alabady M."/>
            <person name="Zhang M."/>
            <person name="Rausher M.D."/>
        </authorList>
    </citation>
    <scope>NUCLEOTIDE SEQUENCE [LARGE SCALE GENOMIC DNA]</scope>
    <source>
        <strain evidence="1">DNT005</strain>
        <tissue evidence="1">Whole leaf</tissue>
    </source>
</reference>
<evidence type="ECO:0000313" key="1">
    <source>
        <dbReference type="EMBL" id="KAK4476426.1"/>
    </source>
</evidence>
<dbReference type="PANTHER" id="PTHR10061">
    <property type="entry name" value="S-FORMYLGLUTATHIONE HYDROLASE"/>
    <property type="match status" value="1"/>
</dbReference>
<comment type="caution">
    <text evidence="1">The sequence shown here is derived from an EMBL/GenBank/DDBJ whole genome shotgun (WGS) entry which is preliminary data.</text>
</comment>